<name>A0A4S8QN00_9HELO</name>
<dbReference type="AlphaFoldDB" id="A0A4S8QN00"/>
<organism evidence="1 2">
    <name type="scientific">Botrytis galanthina</name>
    <dbReference type="NCBI Taxonomy" id="278940"/>
    <lineage>
        <taxon>Eukaryota</taxon>
        <taxon>Fungi</taxon>
        <taxon>Dikarya</taxon>
        <taxon>Ascomycota</taxon>
        <taxon>Pezizomycotina</taxon>
        <taxon>Leotiomycetes</taxon>
        <taxon>Helotiales</taxon>
        <taxon>Sclerotiniaceae</taxon>
        <taxon>Botrytis</taxon>
    </lineage>
</organism>
<dbReference type="EMBL" id="PQXL01000389">
    <property type="protein sequence ID" value="THV46397.1"/>
    <property type="molecule type" value="Genomic_DNA"/>
</dbReference>
<proteinExistence type="predicted"/>
<sequence length="315" mass="36696">MSQRRGNAQTTEHENLSISGGDTLVITIDYKRPATEQTEKTGFESLLEHLPRFSGCMKKIQIKIVCRIAYYPGVHGHTNRPNEIDYGEHTDRATQLLTKMGGILDGFNIKELDVEFHLPWYNHRQLHAVIPLFGLKFGDWTLHYISGVSTDGQPIEVKQNDNNIFRHDWLYFDESNTLTITLNSHPSPGAIERERRFIRLLPLYVEYAKHIVIHILPESGERALRDSGYADFKRLARNVIKIIDGFYGIDSVKIYVKNLQSTYRYFSRAACFHDFRYTEWKFSGISKSLEKQIKYLYHNGFCHMNKWTITEECVL</sequence>
<dbReference type="Proteomes" id="UP000308671">
    <property type="component" value="Unassembled WGS sequence"/>
</dbReference>
<gene>
    <name evidence="1" type="ORF">BGAL_0389g00060</name>
</gene>
<comment type="caution">
    <text evidence="1">The sequence shown here is derived from an EMBL/GenBank/DDBJ whole genome shotgun (WGS) entry which is preliminary data.</text>
</comment>
<accession>A0A4S8QN00</accession>
<reference evidence="1 2" key="1">
    <citation type="submission" date="2017-12" db="EMBL/GenBank/DDBJ databases">
        <title>Comparative genomics of Botrytis spp.</title>
        <authorList>
            <person name="Valero-Jimenez C.A."/>
            <person name="Tapia P."/>
            <person name="Veloso J."/>
            <person name="Silva-Moreno E."/>
            <person name="Staats M."/>
            <person name="Valdes J.H."/>
            <person name="Van Kan J.A.L."/>
        </authorList>
    </citation>
    <scope>NUCLEOTIDE SEQUENCE [LARGE SCALE GENOMIC DNA]</scope>
    <source>
        <strain evidence="1 2">MUCL435</strain>
    </source>
</reference>
<evidence type="ECO:0000313" key="1">
    <source>
        <dbReference type="EMBL" id="THV46397.1"/>
    </source>
</evidence>
<evidence type="ECO:0000313" key="2">
    <source>
        <dbReference type="Proteomes" id="UP000308671"/>
    </source>
</evidence>
<protein>
    <submittedName>
        <fullName evidence="1">Uncharacterized protein</fullName>
    </submittedName>
</protein>
<keyword evidence="2" id="KW-1185">Reference proteome</keyword>
<dbReference type="OrthoDB" id="3496615at2759"/>